<sequence>MRIALLSYRSLPTCGGQGVYVRHLSRELVALGHHVQVLSGPPYPELDDGVGLTELPSLDLYREPDPFRWPGMSELRSLPDAVEVAMMRTGQFSEPLSFSLRAYQALRPRASGGRPPFDIVHDNQGLGYGLLALRAALRPYRIPVVSTVHHPITVDRRLHLAAASSFTARLGLRRWYSFLPMQARVARGLDGIVIPSESSRREIITDMGLRSELMHTVPLGVDADVFTPAPAGHRAVPGRIVVVTSADVPLKGLGVLLEALARLRGERAGAHLVCVGKVREGGEAQRRVTELGLTDAVTFRSGIPEQELVELLRSAEVAVVPSLYEGFSLPAVEELACGLPLVATTAGALPEVAGDDGEAAVLVPPGDAAALADAIGTLFDDPVRRARMGAAGRRRVEERFSWRSASAATAEWYAGRIAAVGGTPSTPYPGSAWSWTTQVPTVWSAEQTAAVAGSPAAVTGSPTLAG</sequence>
<dbReference type="InterPro" id="IPR001296">
    <property type="entry name" value="Glyco_trans_1"/>
</dbReference>
<dbReference type="GO" id="GO:0009103">
    <property type="term" value="P:lipopolysaccharide biosynthetic process"/>
    <property type="evidence" value="ECO:0007669"/>
    <property type="project" value="TreeGrafter"/>
</dbReference>
<dbReference type="InterPro" id="IPR028098">
    <property type="entry name" value="Glyco_trans_4-like_N"/>
</dbReference>
<dbReference type="AlphaFoldDB" id="A0A2I2L0K4"/>
<protein>
    <submittedName>
        <fullName evidence="5">Glycosyltransferase</fullName>
    </submittedName>
</protein>
<feature type="domain" description="Glycosyl transferase family 1" evidence="3">
    <location>
        <begin position="239"/>
        <end position="395"/>
    </location>
</feature>
<dbReference type="Pfam" id="PF00534">
    <property type="entry name" value="Glycos_transf_1"/>
    <property type="match status" value="1"/>
</dbReference>
<reference evidence="5 6" key="1">
    <citation type="submission" date="2017-06" db="EMBL/GenBank/DDBJ databases">
        <authorList>
            <person name="Kim H.J."/>
            <person name="Triplett B.A."/>
        </authorList>
    </citation>
    <scope>NUCLEOTIDE SEQUENCE [LARGE SCALE GENOMIC DNA]</scope>
    <source>
        <strain evidence="5">FRACA_ARgP5</strain>
    </source>
</reference>
<evidence type="ECO:0000313" key="5">
    <source>
        <dbReference type="EMBL" id="SNQ51407.1"/>
    </source>
</evidence>
<dbReference type="SUPFAM" id="SSF53756">
    <property type="entry name" value="UDP-Glycosyltransferase/glycogen phosphorylase"/>
    <property type="match status" value="1"/>
</dbReference>
<keyword evidence="2 5" id="KW-0808">Transferase</keyword>
<feature type="domain" description="Glycosyltransferase subfamily 4-like N-terminal" evidence="4">
    <location>
        <begin position="15"/>
        <end position="224"/>
    </location>
</feature>
<accession>A0A2I2L0K4</accession>
<proteinExistence type="predicted"/>
<dbReference type="EMBL" id="FZMO01000536">
    <property type="protein sequence ID" value="SNQ51407.1"/>
    <property type="molecule type" value="Genomic_DNA"/>
</dbReference>
<evidence type="ECO:0000256" key="1">
    <source>
        <dbReference type="ARBA" id="ARBA00022676"/>
    </source>
</evidence>
<dbReference type="PANTHER" id="PTHR46401">
    <property type="entry name" value="GLYCOSYLTRANSFERASE WBBK-RELATED"/>
    <property type="match status" value="1"/>
</dbReference>
<name>A0A2I2L0K4_9ACTN</name>
<evidence type="ECO:0000256" key="2">
    <source>
        <dbReference type="ARBA" id="ARBA00022679"/>
    </source>
</evidence>
<gene>
    <name evidence="5" type="ORF">FRACA_70023</name>
</gene>
<dbReference type="GO" id="GO:0016757">
    <property type="term" value="F:glycosyltransferase activity"/>
    <property type="evidence" value="ECO:0007669"/>
    <property type="project" value="UniProtKB-KW"/>
</dbReference>
<dbReference type="PANTHER" id="PTHR46401:SF2">
    <property type="entry name" value="GLYCOSYLTRANSFERASE WBBK-RELATED"/>
    <property type="match status" value="1"/>
</dbReference>
<dbReference type="CDD" id="cd03801">
    <property type="entry name" value="GT4_PimA-like"/>
    <property type="match status" value="1"/>
</dbReference>
<dbReference type="OrthoDB" id="9810929at2"/>
<keyword evidence="6" id="KW-1185">Reference proteome</keyword>
<organism evidence="5 6">
    <name type="scientific">Frankia canadensis</name>
    <dbReference type="NCBI Taxonomy" id="1836972"/>
    <lineage>
        <taxon>Bacteria</taxon>
        <taxon>Bacillati</taxon>
        <taxon>Actinomycetota</taxon>
        <taxon>Actinomycetes</taxon>
        <taxon>Frankiales</taxon>
        <taxon>Frankiaceae</taxon>
        <taxon>Frankia</taxon>
    </lineage>
</organism>
<dbReference type="RefSeq" id="WP_101835295.1">
    <property type="nucleotide sequence ID" value="NZ_FZMO01000536.1"/>
</dbReference>
<dbReference type="Gene3D" id="3.40.50.2000">
    <property type="entry name" value="Glycogen Phosphorylase B"/>
    <property type="match status" value="2"/>
</dbReference>
<dbReference type="Proteomes" id="UP000234331">
    <property type="component" value="Unassembled WGS sequence"/>
</dbReference>
<keyword evidence="1" id="KW-0328">Glycosyltransferase</keyword>
<evidence type="ECO:0000259" key="3">
    <source>
        <dbReference type="Pfam" id="PF00534"/>
    </source>
</evidence>
<evidence type="ECO:0000259" key="4">
    <source>
        <dbReference type="Pfam" id="PF13439"/>
    </source>
</evidence>
<dbReference type="Pfam" id="PF13439">
    <property type="entry name" value="Glyco_transf_4"/>
    <property type="match status" value="1"/>
</dbReference>
<evidence type="ECO:0000313" key="6">
    <source>
        <dbReference type="Proteomes" id="UP000234331"/>
    </source>
</evidence>